<feature type="compositionally biased region" description="Basic and acidic residues" evidence="1">
    <location>
        <begin position="39"/>
        <end position="53"/>
    </location>
</feature>
<evidence type="ECO:0000313" key="2">
    <source>
        <dbReference type="EMBL" id="EMF15256.1"/>
    </source>
</evidence>
<keyword evidence="3" id="KW-1185">Reference proteome</keyword>
<protein>
    <submittedName>
        <fullName evidence="2">Uncharacterized protein</fullName>
    </submittedName>
</protein>
<dbReference type="GeneID" id="27904684"/>
<dbReference type="HOGENOM" id="CLU_937406_0_0_1"/>
<dbReference type="RefSeq" id="XP_016763377.1">
    <property type="nucleotide sequence ID" value="XM_016907547.1"/>
</dbReference>
<sequence>MCCVASYVEAYSCISLAVHLHVKGLLGLGLGLATTDETDQARPGDEREAEEQTKKKRTRHAARSSQRDNNNEVLGTVHPARAAAVHLAPRSEVAPRRACSIDHVPRLVPLDTRHPSEHTCACAVPLPHYLYLTTLVAALKQVWFAMGWAGAVLLGQVANDCLIAIAVEMRDTNALRADGPDNWSILCYGREGGYDYEGTRSVVQNGRFTFRRDDTRAVAMFGCLQVDRHYLSCPLIRYLFTCFEPILRCGGGRAAGMESDWQRMAGQHVNIVVGTLPSTSYEEVVCGDETDAQTNTV</sequence>
<dbReference type="Proteomes" id="UP000016931">
    <property type="component" value="Unassembled WGS sequence"/>
</dbReference>
<dbReference type="EMBL" id="KB456261">
    <property type="protein sequence ID" value="EMF15256.1"/>
    <property type="molecule type" value="Genomic_DNA"/>
</dbReference>
<gene>
    <name evidence="2" type="ORF">SEPMUDRAFT_154123</name>
</gene>
<feature type="region of interest" description="Disordered" evidence="1">
    <location>
        <begin position="35"/>
        <end position="73"/>
    </location>
</feature>
<evidence type="ECO:0000313" key="3">
    <source>
        <dbReference type="Proteomes" id="UP000016931"/>
    </source>
</evidence>
<dbReference type="AlphaFoldDB" id="M3C4M8"/>
<name>M3C4M8_SPHMS</name>
<organism evidence="2 3">
    <name type="scientific">Sphaerulina musiva (strain SO2202)</name>
    <name type="common">Poplar stem canker fungus</name>
    <name type="synonym">Septoria musiva</name>
    <dbReference type="NCBI Taxonomy" id="692275"/>
    <lineage>
        <taxon>Eukaryota</taxon>
        <taxon>Fungi</taxon>
        <taxon>Dikarya</taxon>
        <taxon>Ascomycota</taxon>
        <taxon>Pezizomycotina</taxon>
        <taxon>Dothideomycetes</taxon>
        <taxon>Dothideomycetidae</taxon>
        <taxon>Mycosphaerellales</taxon>
        <taxon>Mycosphaerellaceae</taxon>
        <taxon>Sphaerulina</taxon>
    </lineage>
</organism>
<proteinExistence type="predicted"/>
<accession>M3C4M8</accession>
<reference evidence="2 3" key="1">
    <citation type="journal article" date="2012" name="PLoS Pathog.">
        <title>Diverse lifestyles and strategies of plant pathogenesis encoded in the genomes of eighteen Dothideomycetes fungi.</title>
        <authorList>
            <person name="Ohm R.A."/>
            <person name="Feau N."/>
            <person name="Henrissat B."/>
            <person name="Schoch C.L."/>
            <person name="Horwitz B.A."/>
            <person name="Barry K.W."/>
            <person name="Condon B.J."/>
            <person name="Copeland A.C."/>
            <person name="Dhillon B."/>
            <person name="Glaser F."/>
            <person name="Hesse C.N."/>
            <person name="Kosti I."/>
            <person name="LaButti K."/>
            <person name="Lindquist E.A."/>
            <person name="Lucas S."/>
            <person name="Salamov A.A."/>
            <person name="Bradshaw R.E."/>
            <person name="Ciuffetti L."/>
            <person name="Hamelin R.C."/>
            <person name="Kema G.H.J."/>
            <person name="Lawrence C."/>
            <person name="Scott J.A."/>
            <person name="Spatafora J.W."/>
            <person name="Turgeon B.G."/>
            <person name="de Wit P.J.G.M."/>
            <person name="Zhong S."/>
            <person name="Goodwin S.B."/>
            <person name="Grigoriev I.V."/>
        </authorList>
    </citation>
    <scope>NUCLEOTIDE SEQUENCE [LARGE SCALE GENOMIC DNA]</scope>
    <source>
        <strain evidence="2 3">SO2202</strain>
    </source>
</reference>
<evidence type="ECO:0000256" key="1">
    <source>
        <dbReference type="SAM" id="MobiDB-lite"/>
    </source>
</evidence>